<comment type="caution">
    <text evidence="2">The sequence shown here is derived from an EMBL/GenBank/DDBJ whole genome shotgun (WGS) entry which is preliminary data.</text>
</comment>
<name>A0A0M1VST4_FUSVC</name>
<dbReference type="Proteomes" id="UP000004925">
    <property type="component" value="Unassembled WGS sequence"/>
</dbReference>
<feature type="transmembrane region" description="Helical" evidence="1">
    <location>
        <begin position="159"/>
        <end position="178"/>
    </location>
</feature>
<dbReference type="eggNOG" id="COG0659">
    <property type="taxonomic scope" value="Bacteria"/>
</dbReference>
<dbReference type="EMBL" id="ACDE02000013">
    <property type="protein sequence ID" value="EEO39499.2"/>
    <property type="molecule type" value="Genomic_DNA"/>
</dbReference>
<feature type="transmembrane region" description="Helical" evidence="1">
    <location>
        <begin position="130"/>
        <end position="152"/>
    </location>
</feature>
<feature type="transmembrane region" description="Helical" evidence="1">
    <location>
        <begin position="219"/>
        <end position="241"/>
    </location>
</feature>
<reference evidence="2 3" key="1">
    <citation type="submission" date="2011-10" db="EMBL/GenBank/DDBJ databases">
        <title>The Genome Sequence of Fusobacterium sp. 4_1_13.</title>
        <authorList>
            <consortium name="The Broad Institute Genome Sequencing Platform"/>
            <person name="Earl A."/>
            <person name="Ward D."/>
            <person name="Feldgarden M."/>
            <person name="Gevers D."/>
            <person name="Strauss J."/>
            <person name="Ambrose C."/>
            <person name="Allen-Vercoe E."/>
            <person name="Young S.K."/>
            <person name="Zeng Q."/>
            <person name="Gargeya S."/>
            <person name="Fitzgerald M."/>
            <person name="Haas B."/>
            <person name="Abouelleil A."/>
            <person name="Alvarado L."/>
            <person name="Arachchi H.M."/>
            <person name="Berlin A."/>
            <person name="Brown A."/>
            <person name="Chapman S.B."/>
            <person name="Chen Z."/>
            <person name="Dunbar C."/>
            <person name="Freedman E."/>
            <person name="Gearin G."/>
            <person name="Goldberg J."/>
            <person name="Griggs A."/>
            <person name="Gujja S."/>
            <person name="Heiman D."/>
            <person name="Howarth C."/>
            <person name="Larson L."/>
            <person name="Lui A."/>
            <person name="MacDonald P.J."/>
            <person name="Montmayeur A."/>
            <person name="Murphy C."/>
            <person name="Neiman D."/>
            <person name="Pearson M."/>
            <person name="Priest M."/>
            <person name="Roberts A."/>
            <person name="Saif S."/>
            <person name="Shea T."/>
            <person name="Shenoy N."/>
            <person name="Sisk P."/>
            <person name="Stolte C."/>
            <person name="Sykes S."/>
            <person name="Wortman J."/>
            <person name="Nusbaum C."/>
            <person name="Birren B."/>
        </authorList>
    </citation>
    <scope>NUCLEOTIDE SEQUENCE [LARGE SCALE GENOMIC DNA]</scope>
    <source>
        <strain evidence="2 3">4_1_13</strain>
    </source>
</reference>
<organism evidence="2 3">
    <name type="scientific">Fusobacterium vincentii 4_1_13</name>
    <dbReference type="NCBI Taxonomy" id="469606"/>
    <lineage>
        <taxon>Bacteria</taxon>
        <taxon>Fusobacteriati</taxon>
        <taxon>Fusobacteriota</taxon>
        <taxon>Fusobacteriia</taxon>
        <taxon>Fusobacteriales</taxon>
        <taxon>Fusobacteriaceae</taxon>
        <taxon>Fusobacterium</taxon>
    </lineage>
</organism>
<accession>A0A0M1VST4</accession>
<keyword evidence="1" id="KW-0812">Transmembrane</keyword>
<protein>
    <recommendedName>
        <fullName evidence="4">Permease</fullName>
    </recommendedName>
</protein>
<feature type="transmembrane region" description="Helical" evidence="1">
    <location>
        <begin position="370"/>
        <end position="395"/>
    </location>
</feature>
<gene>
    <name evidence="2" type="ORF">FSCG_00212</name>
</gene>
<dbReference type="AlphaFoldDB" id="A0A0M1VST4"/>
<feature type="transmembrane region" description="Helical" evidence="1">
    <location>
        <begin position="431"/>
        <end position="458"/>
    </location>
</feature>
<feature type="transmembrane region" description="Helical" evidence="1">
    <location>
        <begin position="190"/>
        <end position="207"/>
    </location>
</feature>
<proteinExistence type="predicted"/>
<keyword evidence="1" id="KW-1133">Transmembrane helix</keyword>
<feature type="transmembrane region" description="Helical" evidence="1">
    <location>
        <begin position="58"/>
        <end position="80"/>
    </location>
</feature>
<evidence type="ECO:0000256" key="1">
    <source>
        <dbReference type="SAM" id="Phobius"/>
    </source>
</evidence>
<keyword evidence="1" id="KW-0472">Membrane</keyword>
<feature type="transmembrane region" description="Helical" evidence="1">
    <location>
        <begin position="284"/>
        <end position="306"/>
    </location>
</feature>
<feature type="transmembrane region" description="Helical" evidence="1">
    <location>
        <begin position="401"/>
        <end position="419"/>
    </location>
</feature>
<sequence length="472" mass="51444">MKKNLNSEDMQQLSCCGSGKVLYKRKIGEEQPCIKLGPFRLRLPFIHYRFELAEGVQAILMCATCLGAIPMLTECLGIPFELAWSMVIINGLLYNLHALLGDPVVPGWITPSIPLTMAYLTRFSIGVERIQALIALQLLVAFIFLFMGISGLAGKLMKIIPVSIKSGILLGAGFAAIIGEFKDKGRFSLYPYSIAIGALLSFFLLFSDRFKRYRKKYKFINILGKYGMLPAIIVSIVVAPLCKELPFPDIKIGSFIKIPEFGNILKEVSVFGVGFPSGDLFIKAIPIAIMVYIIAFGDFVTSGALLNEADRIRTDEIIEFNSNRSNLISGIRNFIEGILIPYIPLCGPLWAAVSAAVFERYKEGRDSMDSVYSGVGTFRLMTFISVAIVPIVSLLQPTLPVALSLTLLVQGYVCTRLAISICEKPIDMGIAGVMASIIAIKGAAWGLGVGIILVLLLLGNFSSSGNIVADEN</sequence>
<evidence type="ECO:0000313" key="2">
    <source>
        <dbReference type="EMBL" id="EEO39499.2"/>
    </source>
</evidence>
<evidence type="ECO:0008006" key="4">
    <source>
        <dbReference type="Google" id="ProtNLM"/>
    </source>
</evidence>
<evidence type="ECO:0000313" key="3">
    <source>
        <dbReference type="Proteomes" id="UP000004925"/>
    </source>
</evidence>